<dbReference type="SMART" id="SM00342">
    <property type="entry name" value="HTH_ARAC"/>
    <property type="match status" value="1"/>
</dbReference>
<evidence type="ECO:0000256" key="1">
    <source>
        <dbReference type="ARBA" id="ARBA00023015"/>
    </source>
</evidence>
<dbReference type="InterPro" id="IPR053142">
    <property type="entry name" value="PchR_regulatory_protein"/>
</dbReference>
<organism evidence="3 4">
    <name type="scientific">Christiangramia flava JLT2011</name>
    <dbReference type="NCBI Taxonomy" id="1229726"/>
    <lineage>
        <taxon>Bacteria</taxon>
        <taxon>Pseudomonadati</taxon>
        <taxon>Bacteroidota</taxon>
        <taxon>Flavobacteriia</taxon>
        <taxon>Flavobacteriales</taxon>
        <taxon>Flavobacteriaceae</taxon>
        <taxon>Christiangramia</taxon>
    </lineage>
</organism>
<reference evidence="3 4" key="1">
    <citation type="submission" date="2016-07" db="EMBL/GenBank/DDBJ databases">
        <title>Multi-omics approach to identify versatile polysaccharide utilization systems of a marine flavobacterium Gramella flava.</title>
        <authorList>
            <person name="Tang K."/>
        </authorList>
    </citation>
    <scope>NUCLEOTIDE SEQUENCE [LARGE SCALE GENOMIC DNA]</scope>
    <source>
        <strain evidence="3 4">JLT2011</strain>
    </source>
</reference>
<name>A0A1L7I1T7_9FLAO</name>
<dbReference type="PROSITE" id="PS01124">
    <property type="entry name" value="HTH_ARAC_FAMILY_2"/>
    <property type="match status" value="1"/>
</dbReference>
<dbReference type="Proteomes" id="UP000186230">
    <property type="component" value="Chromosome"/>
</dbReference>
<dbReference type="EMBL" id="CP016359">
    <property type="protein sequence ID" value="APU67577.1"/>
    <property type="molecule type" value="Genomic_DNA"/>
</dbReference>
<dbReference type="InterPro" id="IPR018060">
    <property type="entry name" value="HTH_AraC"/>
</dbReference>
<dbReference type="Pfam" id="PF12833">
    <property type="entry name" value="HTH_18"/>
    <property type="match status" value="1"/>
</dbReference>
<evidence type="ECO:0000313" key="3">
    <source>
        <dbReference type="EMBL" id="APU67577.1"/>
    </source>
</evidence>
<dbReference type="InterPro" id="IPR009057">
    <property type="entry name" value="Homeodomain-like_sf"/>
</dbReference>
<dbReference type="KEGG" id="gfl:GRFL_0853"/>
<proteinExistence type="predicted"/>
<dbReference type="PANTHER" id="PTHR47893">
    <property type="entry name" value="REGULATORY PROTEIN PCHR"/>
    <property type="match status" value="1"/>
</dbReference>
<keyword evidence="4" id="KW-1185">Reference proteome</keyword>
<accession>A0A1L7I1T7</accession>
<keyword evidence="1" id="KW-0805">Transcription regulation</keyword>
<protein>
    <submittedName>
        <fullName evidence="3">Transcriptional regulator, AraC family</fullName>
    </submittedName>
</protein>
<dbReference type="AlphaFoldDB" id="A0A1L7I1T7"/>
<dbReference type="Gene3D" id="1.10.10.60">
    <property type="entry name" value="Homeodomain-like"/>
    <property type="match status" value="2"/>
</dbReference>
<dbReference type="STRING" id="1229726.GRFL_0853"/>
<evidence type="ECO:0000256" key="2">
    <source>
        <dbReference type="ARBA" id="ARBA00023163"/>
    </source>
</evidence>
<evidence type="ECO:0000313" key="4">
    <source>
        <dbReference type="Proteomes" id="UP000186230"/>
    </source>
</evidence>
<dbReference type="GO" id="GO:0003700">
    <property type="term" value="F:DNA-binding transcription factor activity"/>
    <property type="evidence" value="ECO:0007669"/>
    <property type="project" value="InterPro"/>
</dbReference>
<dbReference type="GO" id="GO:0043565">
    <property type="term" value="F:sequence-specific DNA binding"/>
    <property type="evidence" value="ECO:0007669"/>
    <property type="project" value="InterPro"/>
</dbReference>
<sequence length="333" mass="39426">MKTFSFEIEGNSCIFDSLSSERDIYKEEENFKIFNLPQDLGTGVIEFYKLNEELNYYRWTGKINQSIKITFNFPKGWPFNLFQSFVGQLYFVPEQEIKVLYPYQQLIFNPLQNSKISFIPPINCNFQYSYIQIFKKKKSRHHTPFPLYSQLVKIPHSDKLVIEESCNQSLIRIGQELAKINRFNSGRQIYVQAKVLEIISMAQSSFNRKSDLQLQGISSYEYNKLQEAKNYIEANFHTIKRIQEIAYQINLPINSLQHLFKICEGQTINEYLKNYRLKYAWNHINEGKTTISDIVYRIGLTSRSYFSKIFKNKYGYYPSKLLEMNSISNKTKD</sequence>
<dbReference type="SUPFAM" id="SSF46689">
    <property type="entry name" value="Homeodomain-like"/>
    <property type="match status" value="2"/>
</dbReference>
<gene>
    <name evidence="3" type="ORF">GRFL_0853</name>
</gene>
<dbReference type="PANTHER" id="PTHR47893:SF1">
    <property type="entry name" value="REGULATORY PROTEIN PCHR"/>
    <property type="match status" value="1"/>
</dbReference>
<keyword evidence="2" id="KW-0804">Transcription</keyword>